<evidence type="ECO:0000313" key="3">
    <source>
        <dbReference type="Proteomes" id="UP000317977"/>
    </source>
</evidence>
<gene>
    <name evidence="2" type="ORF">Poly59_40690</name>
</gene>
<keyword evidence="1" id="KW-1133">Transmembrane helix</keyword>
<dbReference type="AlphaFoldDB" id="A0A5C6EM81"/>
<comment type="caution">
    <text evidence="2">The sequence shown here is derived from an EMBL/GenBank/DDBJ whole genome shotgun (WGS) entry which is preliminary data.</text>
</comment>
<reference evidence="2 3" key="1">
    <citation type="submission" date="2019-02" db="EMBL/GenBank/DDBJ databases">
        <title>Deep-cultivation of Planctomycetes and their phenomic and genomic characterization uncovers novel biology.</title>
        <authorList>
            <person name="Wiegand S."/>
            <person name="Jogler M."/>
            <person name="Boedeker C."/>
            <person name="Pinto D."/>
            <person name="Vollmers J."/>
            <person name="Rivas-Marin E."/>
            <person name="Kohn T."/>
            <person name="Peeters S.H."/>
            <person name="Heuer A."/>
            <person name="Rast P."/>
            <person name="Oberbeckmann S."/>
            <person name="Bunk B."/>
            <person name="Jeske O."/>
            <person name="Meyerdierks A."/>
            <person name="Storesund J.E."/>
            <person name="Kallscheuer N."/>
            <person name="Luecker S."/>
            <person name="Lage O.M."/>
            <person name="Pohl T."/>
            <person name="Merkel B.J."/>
            <person name="Hornburger P."/>
            <person name="Mueller R.-W."/>
            <person name="Bruemmer F."/>
            <person name="Labrenz M."/>
            <person name="Spormann A.M."/>
            <person name="Op Den Camp H."/>
            <person name="Overmann J."/>
            <person name="Amann R."/>
            <person name="Jetten M.S.M."/>
            <person name="Mascher T."/>
            <person name="Medema M.H."/>
            <person name="Devos D.P."/>
            <person name="Kaster A.-K."/>
            <person name="Ovreas L."/>
            <person name="Rohde M."/>
            <person name="Galperin M.Y."/>
            <person name="Jogler C."/>
        </authorList>
    </citation>
    <scope>NUCLEOTIDE SEQUENCE [LARGE SCALE GENOMIC DNA]</scope>
    <source>
        <strain evidence="2 3">Poly59</strain>
    </source>
</reference>
<evidence type="ECO:0000256" key="1">
    <source>
        <dbReference type="SAM" id="Phobius"/>
    </source>
</evidence>
<protein>
    <submittedName>
        <fullName evidence="2">Uncharacterized protein</fullName>
    </submittedName>
</protein>
<sequence length="48" mass="5441">MLMDANKEETVGAYLFRLVDLSVNWVLRTMILLLLGAALERIRYSLAG</sequence>
<name>A0A5C6EM81_9BACT</name>
<proteinExistence type="predicted"/>
<dbReference type="RefSeq" id="WP_186776389.1">
    <property type="nucleotide sequence ID" value="NZ_SJPX01000004.1"/>
</dbReference>
<keyword evidence="1" id="KW-0472">Membrane</keyword>
<keyword evidence="3" id="KW-1185">Reference proteome</keyword>
<organism evidence="2 3">
    <name type="scientific">Rubripirellula reticaptiva</name>
    <dbReference type="NCBI Taxonomy" id="2528013"/>
    <lineage>
        <taxon>Bacteria</taxon>
        <taxon>Pseudomonadati</taxon>
        <taxon>Planctomycetota</taxon>
        <taxon>Planctomycetia</taxon>
        <taxon>Pirellulales</taxon>
        <taxon>Pirellulaceae</taxon>
        <taxon>Rubripirellula</taxon>
    </lineage>
</organism>
<dbReference type="EMBL" id="SJPX01000004">
    <property type="protein sequence ID" value="TWU49454.1"/>
    <property type="molecule type" value="Genomic_DNA"/>
</dbReference>
<dbReference type="Proteomes" id="UP000317977">
    <property type="component" value="Unassembled WGS sequence"/>
</dbReference>
<keyword evidence="1" id="KW-0812">Transmembrane</keyword>
<accession>A0A5C6EM81</accession>
<feature type="transmembrane region" description="Helical" evidence="1">
    <location>
        <begin position="25"/>
        <end position="42"/>
    </location>
</feature>
<evidence type="ECO:0000313" key="2">
    <source>
        <dbReference type="EMBL" id="TWU49454.1"/>
    </source>
</evidence>